<dbReference type="PROSITE" id="PS50949">
    <property type="entry name" value="HTH_GNTR"/>
    <property type="match status" value="1"/>
</dbReference>
<dbReference type="GO" id="GO:0030170">
    <property type="term" value="F:pyridoxal phosphate binding"/>
    <property type="evidence" value="ECO:0007669"/>
    <property type="project" value="InterPro"/>
</dbReference>
<dbReference type="InterPro" id="IPR036388">
    <property type="entry name" value="WH-like_DNA-bd_sf"/>
</dbReference>
<dbReference type="SUPFAM" id="SSF53383">
    <property type="entry name" value="PLP-dependent transferases"/>
    <property type="match status" value="1"/>
</dbReference>
<dbReference type="Proteomes" id="UP000217465">
    <property type="component" value="Unassembled WGS sequence"/>
</dbReference>
<sequence length="415" mass="48344">MTSIYQTIVNDLTQAITDNYFKEGDKLPSIRKISLQYKCSKDTVQRALLELKFNNLIYPVAKSGYYVLGNIKDSQSDSTKSLEQVNHEAFEDFKQCLNQALNHQENQLFNYYHKEEGLDELIKSLSHYFINNQVFTSLKNIMVTSGSQQALYILSQMPFPNGNQTILIEKPSYSRMENLLTTLKIPYQTIERHFHGIDLKTLEEIFKEGNIKFFYTISRFSNPLGLSYTKEEKEKIVDLAKQYQVYIVEDDYLGDFAKGNDSPIHYYDTNDRVIYLKSFSITVFPSLRIAALVLPLELRIDFIRHKSLIDLDTNLIMQKALALYLSNGMFSKNLKNQIHFFFTNRGHYRDIFTGNQMINAYHVTPTDLIIKVPKKTIIPTEIKKASHKIINNKKSIYVIFKLRETLAPLLEDWIK</sequence>
<dbReference type="InterPro" id="IPR004839">
    <property type="entry name" value="Aminotransferase_I/II_large"/>
</dbReference>
<dbReference type="SMART" id="SM00345">
    <property type="entry name" value="HTH_GNTR"/>
    <property type="match status" value="1"/>
</dbReference>
<dbReference type="RefSeq" id="WP_003108430.1">
    <property type="nucleotide sequence ID" value="NZ_CP025420.1"/>
</dbReference>
<dbReference type="GO" id="GO:0003677">
    <property type="term" value="F:DNA binding"/>
    <property type="evidence" value="ECO:0007669"/>
    <property type="project" value="UniProtKB-KW"/>
</dbReference>
<name>A0A2I8AL90_9STRE</name>
<dbReference type="CDD" id="cd07377">
    <property type="entry name" value="WHTH_GntR"/>
    <property type="match status" value="1"/>
</dbReference>
<dbReference type="InterPro" id="IPR015421">
    <property type="entry name" value="PyrdxlP-dep_Trfase_major"/>
</dbReference>
<proteinExistence type="inferred from homology"/>
<dbReference type="SUPFAM" id="SSF46785">
    <property type="entry name" value="Winged helix' DNA-binding domain"/>
    <property type="match status" value="1"/>
</dbReference>
<comment type="caution">
    <text evidence="7">The sequence shown here is derived from an EMBL/GenBank/DDBJ whole genome shotgun (WGS) entry which is preliminary data.</text>
</comment>
<keyword evidence="5" id="KW-0238">DNA-binding</keyword>
<comment type="similarity">
    <text evidence="1">In the C-terminal section; belongs to the class-I pyridoxal-phosphate-dependent aminotransferase family.</text>
</comment>
<protein>
    <submittedName>
        <fullName evidence="7">Putative HTH-type transcriptional regulator YjiR</fullName>
    </submittedName>
</protein>
<keyword evidence="4" id="KW-0805">Transcription regulation</keyword>
<dbReference type="InterPro" id="IPR051446">
    <property type="entry name" value="HTH_trans_reg/aminotransferase"/>
</dbReference>
<evidence type="ECO:0000313" key="7">
    <source>
        <dbReference type="EMBL" id="PCH12404.1"/>
    </source>
</evidence>
<dbReference type="InterPro" id="IPR000524">
    <property type="entry name" value="Tscrpt_reg_HTH_GntR"/>
</dbReference>
<evidence type="ECO:0000256" key="2">
    <source>
        <dbReference type="ARBA" id="ARBA00022576"/>
    </source>
</evidence>
<dbReference type="AlphaFoldDB" id="A0A2I8AL90"/>
<accession>A0A2I8AL90</accession>
<gene>
    <name evidence="7" type="primary">yjiR</name>
    <name evidence="7" type="ORF">A9Y57_01119</name>
</gene>
<dbReference type="GO" id="GO:0008483">
    <property type="term" value="F:transaminase activity"/>
    <property type="evidence" value="ECO:0007669"/>
    <property type="project" value="UniProtKB-KW"/>
</dbReference>
<dbReference type="Pfam" id="PF00392">
    <property type="entry name" value="GntR"/>
    <property type="match status" value="1"/>
</dbReference>
<dbReference type="Gene3D" id="3.40.640.10">
    <property type="entry name" value="Type I PLP-dependent aspartate aminotransferase-like (Major domain)"/>
    <property type="match status" value="1"/>
</dbReference>
<keyword evidence="2" id="KW-0808">Transferase</keyword>
<dbReference type="PANTHER" id="PTHR46577">
    <property type="entry name" value="HTH-TYPE TRANSCRIPTIONAL REGULATORY PROTEIN GABR"/>
    <property type="match status" value="1"/>
</dbReference>
<keyword evidence="3" id="KW-0663">Pyridoxal phosphate</keyword>
<keyword evidence="2" id="KW-0032">Aminotransferase</keyword>
<dbReference type="Gene3D" id="1.10.10.10">
    <property type="entry name" value="Winged helix-like DNA-binding domain superfamily/Winged helix DNA-binding domain"/>
    <property type="match status" value="1"/>
</dbReference>
<reference evidence="7 8" key="1">
    <citation type="submission" date="2016-06" db="EMBL/GenBank/DDBJ databases">
        <authorList>
            <person name="Haines A.N."/>
            <person name="Council K.R."/>
        </authorList>
    </citation>
    <scope>NUCLEOTIDE SEQUENCE [LARGE SCALE GENOMIC DNA]</scope>
    <source>
        <strain evidence="7 8">SP158-29</strain>
    </source>
</reference>
<evidence type="ECO:0000256" key="4">
    <source>
        <dbReference type="ARBA" id="ARBA00023015"/>
    </source>
</evidence>
<evidence type="ECO:0000256" key="1">
    <source>
        <dbReference type="ARBA" id="ARBA00005384"/>
    </source>
</evidence>
<dbReference type="Pfam" id="PF00155">
    <property type="entry name" value="Aminotran_1_2"/>
    <property type="match status" value="1"/>
</dbReference>
<evidence type="ECO:0000256" key="6">
    <source>
        <dbReference type="ARBA" id="ARBA00023163"/>
    </source>
</evidence>
<dbReference type="PANTHER" id="PTHR46577:SF1">
    <property type="entry name" value="HTH-TYPE TRANSCRIPTIONAL REGULATORY PROTEIN GABR"/>
    <property type="match status" value="1"/>
</dbReference>
<dbReference type="InterPro" id="IPR015424">
    <property type="entry name" value="PyrdxlP-dep_Trfase"/>
</dbReference>
<evidence type="ECO:0000256" key="3">
    <source>
        <dbReference type="ARBA" id="ARBA00022898"/>
    </source>
</evidence>
<dbReference type="InterPro" id="IPR036390">
    <property type="entry name" value="WH_DNA-bd_sf"/>
</dbReference>
<dbReference type="EMBL" id="NSGR01000008">
    <property type="protein sequence ID" value="PCH12404.1"/>
    <property type="molecule type" value="Genomic_DNA"/>
</dbReference>
<organism evidence="7 8">
    <name type="scientific">Streptococcus parauberis</name>
    <dbReference type="NCBI Taxonomy" id="1348"/>
    <lineage>
        <taxon>Bacteria</taxon>
        <taxon>Bacillati</taxon>
        <taxon>Bacillota</taxon>
        <taxon>Bacilli</taxon>
        <taxon>Lactobacillales</taxon>
        <taxon>Streptococcaceae</taxon>
        <taxon>Streptococcus</taxon>
    </lineage>
</organism>
<evidence type="ECO:0000256" key="5">
    <source>
        <dbReference type="ARBA" id="ARBA00023125"/>
    </source>
</evidence>
<keyword evidence="6" id="KW-0804">Transcription</keyword>
<dbReference type="GO" id="GO:0003700">
    <property type="term" value="F:DNA-binding transcription factor activity"/>
    <property type="evidence" value="ECO:0007669"/>
    <property type="project" value="InterPro"/>
</dbReference>
<evidence type="ECO:0000313" key="8">
    <source>
        <dbReference type="Proteomes" id="UP000217465"/>
    </source>
</evidence>
<dbReference type="CDD" id="cd00609">
    <property type="entry name" value="AAT_like"/>
    <property type="match status" value="1"/>
</dbReference>